<reference evidence="2" key="1">
    <citation type="submission" date="2020-01" db="EMBL/GenBank/DDBJ databases">
        <authorList>
            <consortium name="DOE Joint Genome Institute"/>
            <person name="Haridas S."/>
            <person name="Albert R."/>
            <person name="Binder M."/>
            <person name="Bloem J."/>
            <person name="Labutti K."/>
            <person name="Salamov A."/>
            <person name="Andreopoulos B."/>
            <person name="Baker S.E."/>
            <person name="Barry K."/>
            <person name="Bills G."/>
            <person name="Bluhm B.H."/>
            <person name="Cannon C."/>
            <person name="Castanera R."/>
            <person name="Culley D.E."/>
            <person name="Daum C."/>
            <person name="Ezra D."/>
            <person name="Gonzalez J.B."/>
            <person name="Henrissat B."/>
            <person name="Kuo A."/>
            <person name="Liang C."/>
            <person name="Lipzen A."/>
            <person name="Lutzoni F."/>
            <person name="Magnuson J."/>
            <person name="Mondo S."/>
            <person name="Nolan M."/>
            <person name="Ohm R."/>
            <person name="Pangilinan J."/>
            <person name="Park H.-J."/>
            <person name="Ramirez L."/>
            <person name="Alfaro M."/>
            <person name="Sun H."/>
            <person name="Tritt A."/>
            <person name="Yoshinaga Y."/>
            <person name="Zwiers L.-H."/>
            <person name="Turgeon B.G."/>
            <person name="Goodwin S.B."/>
            <person name="Spatafora J.W."/>
            <person name="Crous P.W."/>
            <person name="Grigoriev I.V."/>
        </authorList>
    </citation>
    <scope>NUCLEOTIDE SEQUENCE</scope>
    <source>
        <strain evidence="2">CBS 394.84</strain>
    </source>
</reference>
<dbReference type="EMBL" id="ML976614">
    <property type="protein sequence ID" value="KAF1849744.1"/>
    <property type="molecule type" value="Genomic_DNA"/>
</dbReference>
<evidence type="ECO:0000256" key="1">
    <source>
        <dbReference type="SAM" id="MobiDB-lite"/>
    </source>
</evidence>
<dbReference type="Proteomes" id="UP000800039">
    <property type="component" value="Unassembled WGS sequence"/>
</dbReference>
<evidence type="ECO:0000313" key="2">
    <source>
        <dbReference type="EMBL" id="KAF1849744.1"/>
    </source>
</evidence>
<organism evidence="2 3">
    <name type="scientific">Cucurbitaria berberidis CBS 394.84</name>
    <dbReference type="NCBI Taxonomy" id="1168544"/>
    <lineage>
        <taxon>Eukaryota</taxon>
        <taxon>Fungi</taxon>
        <taxon>Dikarya</taxon>
        <taxon>Ascomycota</taxon>
        <taxon>Pezizomycotina</taxon>
        <taxon>Dothideomycetes</taxon>
        <taxon>Pleosporomycetidae</taxon>
        <taxon>Pleosporales</taxon>
        <taxon>Pleosporineae</taxon>
        <taxon>Cucurbitariaceae</taxon>
        <taxon>Cucurbitaria</taxon>
    </lineage>
</organism>
<proteinExistence type="predicted"/>
<name>A0A9P4GR22_9PLEO</name>
<accession>A0A9P4GR22</accession>
<keyword evidence="3" id="KW-1185">Reference proteome</keyword>
<dbReference type="RefSeq" id="XP_040792307.1">
    <property type="nucleotide sequence ID" value="XM_040932301.1"/>
</dbReference>
<dbReference type="GeneID" id="63849552"/>
<evidence type="ECO:0000313" key="3">
    <source>
        <dbReference type="Proteomes" id="UP000800039"/>
    </source>
</evidence>
<sequence length="135" mass="14392">MSQTLPPNTFLASDGKLYTMDGKYVLQNNDWIPCQSVGHNDTSSQQNQFDQAQSGPSVGPGTGDDISAAMHAQFGQVPPSQPQLPRQPATTPFQPTGRPAAPPIELDPCFRAAKDRHIMIGAFVDASDAISGRKG</sequence>
<gene>
    <name evidence="2" type="ORF">K460DRAFT_360596</name>
</gene>
<protein>
    <submittedName>
        <fullName evidence="2">Uncharacterized protein</fullName>
    </submittedName>
</protein>
<feature type="compositionally biased region" description="Polar residues" evidence="1">
    <location>
        <begin position="37"/>
        <end position="56"/>
    </location>
</feature>
<dbReference type="AlphaFoldDB" id="A0A9P4GR22"/>
<dbReference type="OrthoDB" id="3789707at2759"/>
<feature type="region of interest" description="Disordered" evidence="1">
    <location>
        <begin position="35"/>
        <end position="105"/>
    </location>
</feature>
<comment type="caution">
    <text evidence="2">The sequence shown here is derived from an EMBL/GenBank/DDBJ whole genome shotgun (WGS) entry which is preliminary data.</text>
</comment>